<dbReference type="Pfam" id="PF00440">
    <property type="entry name" value="TetR_N"/>
    <property type="match status" value="1"/>
</dbReference>
<sequence>MDRTIQIHANVAIKASLALDAGHDLGKDRSIGLTAIADCAAKVEIGKIMTAQPVKSAASNRRTTRLSRPNDARAVRSRAALREALLTLIEKHPFEEISIRDITNQAGVSYPVFYRRYDAKEQVLTDIAEDEVRKLFEITYPALSGEGPKSGLEQLCAYVTAHRALWRILLTRGAAGRMREEFVKASVDIANSSKRANPWLPVSLASNFVASGIFEILAWWLQQAEDYPTRNVITFLEQLIVQPTLEPREVKLD</sequence>
<dbReference type="InterPro" id="IPR009057">
    <property type="entry name" value="Homeodomain-like_sf"/>
</dbReference>
<dbReference type="SUPFAM" id="SSF46689">
    <property type="entry name" value="Homeodomain-like"/>
    <property type="match status" value="1"/>
</dbReference>
<evidence type="ECO:0000259" key="3">
    <source>
        <dbReference type="PROSITE" id="PS50977"/>
    </source>
</evidence>
<dbReference type="RefSeq" id="WP_185684457.1">
    <property type="nucleotide sequence ID" value="NZ_JACLAU010000033.1"/>
</dbReference>
<accession>A0A7X1F9V2</accession>
<feature type="DNA-binding region" description="H-T-H motif" evidence="2">
    <location>
        <begin position="98"/>
        <end position="117"/>
    </location>
</feature>
<dbReference type="PANTHER" id="PTHR43479">
    <property type="entry name" value="ACREF/ENVCD OPERON REPRESSOR-RELATED"/>
    <property type="match status" value="1"/>
</dbReference>
<dbReference type="PANTHER" id="PTHR43479:SF11">
    <property type="entry name" value="ACREF_ENVCD OPERON REPRESSOR-RELATED"/>
    <property type="match status" value="1"/>
</dbReference>
<feature type="domain" description="HTH tetR-type" evidence="3">
    <location>
        <begin position="75"/>
        <end position="135"/>
    </location>
</feature>
<protein>
    <submittedName>
        <fullName evidence="4">TetR/AcrR family transcriptional regulator</fullName>
    </submittedName>
</protein>
<dbReference type="Gene3D" id="1.10.357.10">
    <property type="entry name" value="Tetracycline Repressor, domain 2"/>
    <property type="match status" value="1"/>
</dbReference>
<gene>
    <name evidence="4" type="ORF">H7F49_15340</name>
</gene>
<keyword evidence="5" id="KW-1185">Reference proteome</keyword>
<dbReference type="Proteomes" id="UP000520156">
    <property type="component" value="Unassembled WGS sequence"/>
</dbReference>
<evidence type="ECO:0000313" key="5">
    <source>
        <dbReference type="Proteomes" id="UP000520156"/>
    </source>
</evidence>
<reference evidence="4 5" key="1">
    <citation type="submission" date="2020-08" db="EMBL/GenBank/DDBJ databases">
        <title>The genome sequence of Novosphingobium flavum 4Y4.</title>
        <authorList>
            <person name="Liu Y."/>
        </authorList>
    </citation>
    <scope>NUCLEOTIDE SEQUENCE [LARGE SCALE GENOMIC DNA]</scope>
    <source>
        <strain evidence="4 5">4Y4</strain>
    </source>
</reference>
<dbReference type="PROSITE" id="PS50977">
    <property type="entry name" value="HTH_TETR_2"/>
    <property type="match status" value="1"/>
</dbReference>
<organism evidence="4 5">
    <name type="scientific">Novosphingobium aerophilum</name>
    <dbReference type="NCBI Taxonomy" id="2839843"/>
    <lineage>
        <taxon>Bacteria</taxon>
        <taxon>Pseudomonadati</taxon>
        <taxon>Pseudomonadota</taxon>
        <taxon>Alphaproteobacteria</taxon>
        <taxon>Sphingomonadales</taxon>
        <taxon>Sphingomonadaceae</taxon>
        <taxon>Novosphingobium</taxon>
    </lineage>
</organism>
<dbReference type="AlphaFoldDB" id="A0A7X1F9V2"/>
<dbReference type="InterPro" id="IPR001647">
    <property type="entry name" value="HTH_TetR"/>
</dbReference>
<dbReference type="InterPro" id="IPR050624">
    <property type="entry name" value="HTH-type_Tx_Regulator"/>
</dbReference>
<dbReference type="EMBL" id="JACLAU010000033">
    <property type="protein sequence ID" value="MBC2653070.1"/>
    <property type="molecule type" value="Genomic_DNA"/>
</dbReference>
<evidence type="ECO:0000256" key="1">
    <source>
        <dbReference type="ARBA" id="ARBA00023125"/>
    </source>
</evidence>
<evidence type="ECO:0000313" key="4">
    <source>
        <dbReference type="EMBL" id="MBC2653070.1"/>
    </source>
</evidence>
<dbReference type="GO" id="GO:0003677">
    <property type="term" value="F:DNA binding"/>
    <property type="evidence" value="ECO:0007669"/>
    <property type="project" value="UniProtKB-UniRule"/>
</dbReference>
<evidence type="ECO:0000256" key="2">
    <source>
        <dbReference type="PROSITE-ProRule" id="PRU00335"/>
    </source>
</evidence>
<name>A0A7X1F9V2_9SPHN</name>
<keyword evidence="1 2" id="KW-0238">DNA-binding</keyword>
<proteinExistence type="predicted"/>
<comment type="caution">
    <text evidence="4">The sequence shown here is derived from an EMBL/GenBank/DDBJ whole genome shotgun (WGS) entry which is preliminary data.</text>
</comment>